<evidence type="ECO:0000256" key="1">
    <source>
        <dbReference type="ARBA" id="ARBA00001964"/>
    </source>
</evidence>
<keyword evidence="5" id="KW-0670">Pyruvate</keyword>
<dbReference type="Gene3D" id="3.40.50.970">
    <property type="match status" value="1"/>
</dbReference>
<reference evidence="5" key="2">
    <citation type="submission" date="2020-09" db="EMBL/GenBank/DDBJ databases">
        <authorList>
            <person name="Sun Q."/>
            <person name="Ohkuma M."/>
        </authorList>
    </citation>
    <scope>NUCLEOTIDE SEQUENCE</scope>
    <source>
        <strain evidence="5">JCM 4646</strain>
    </source>
</reference>
<dbReference type="SUPFAM" id="SSF52922">
    <property type="entry name" value="TK C-terminal domain-like"/>
    <property type="match status" value="1"/>
</dbReference>
<dbReference type="GeneID" id="95355583"/>
<dbReference type="GO" id="GO:0000287">
    <property type="term" value="F:magnesium ion binding"/>
    <property type="evidence" value="ECO:0007669"/>
    <property type="project" value="UniProtKB-ARBA"/>
</dbReference>
<dbReference type="InterPro" id="IPR029061">
    <property type="entry name" value="THDP-binding"/>
</dbReference>
<feature type="domain" description="Transketolase-like pyrimidine-binding" evidence="4">
    <location>
        <begin position="1"/>
        <end position="168"/>
    </location>
</feature>
<sequence length="317" mass="33212">MNELAVLDLVLEQELDRNPDLVFLATSTPPSWRTRFGAERVRTCPISEPAMVGAALGAAMTGLRPVVDLNRASFAFLVMDQLVNHAARIHYLSDGSYRAPMVLTSATRGPQQLGPQNEQCPYGVFMQTPGVRVAVPGSATDACALLRTAVRDEQGPVLLFIAPGLADHCDLRAALAAEPQPFGVAHRVREGDAATVVAIGSAVHAATRAGDELAAEGVHVELLDPRTLVPLDLPALAASVLRTGRLVLVDDGPRSGAPAQILAALLDVPGVALALGGRIAHVSAPEVPVPSSPVLEAQYWATPERVTAAVRRLTAAA</sequence>
<evidence type="ECO:0000256" key="3">
    <source>
        <dbReference type="ARBA" id="ARBA00023052"/>
    </source>
</evidence>
<protein>
    <submittedName>
        <fullName evidence="5">Pyruvate dehydrogenase E1 component subunit beta</fullName>
    </submittedName>
</protein>
<comment type="cofactor">
    <cofactor evidence="1">
        <name>thiamine diphosphate</name>
        <dbReference type="ChEBI" id="CHEBI:58937"/>
    </cofactor>
</comment>
<dbReference type="SMART" id="SM00861">
    <property type="entry name" value="Transket_pyr"/>
    <property type="match status" value="1"/>
</dbReference>
<keyword evidence="2" id="KW-0560">Oxidoreductase</keyword>
<evidence type="ECO:0000256" key="2">
    <source>
        <dbReference type="ARBA" id="ARBA00023002"/>
    </source>
</evidence>
<dbReference type="Pfam" id="PF02780">
    <property type="entry name" value="Transketolase_C"/>
    <property type="match status" value="1"/>
</dbReference>
<dbReference type="RefSeq" id="WP_190213344.1">
    <property type="nucleotide sequence ID" value="NZ_BNBO01000034.1"/>
</dbReference>
<dbReference type="AlphaFoldDB" id="A0A919KZH6"/>
<keyword evidence="3" id="KW-0786">Thiamine pyrophosphate</keyword>
<reference evidence="5" key="1">
    <citation type="journal article" date="2014" name="Int. J. Syst. Evol. Microbiol.">
        <title>Complete genome sequence of Corynebacterium casei LMG S-19264T (=DSM 44701T), isolated from a smear-ripened cheese.</title>
        <authorList>
            <consortium name="US DOE Joint Genome Institute (JGI-PGF)"/>
            <person name="Walter F."/>
            <person name="Albersmeier A."/>
            <person name="Kalinowski J."/>
            <person name="Ruckert C."/>
        </authorList>
    </citation>
    <scope>NUCLEOTIDE SEQUENCE</scope>
    <source>
        <strain evidence="5">JCM 4646</strain>
    </source>
</reference>
<evidence type="ECO:0000259" key="4">
    <source>
        <dbReference type="SMART" id="SM00861"/>
    </source>
</evidence>
<dbReference type="InterPro" id="IPR009014">
    <property type="entry name" value="Transketo_C/PFOR_II"/>
</dbReference>
<organism evidence="5 6">
    <name type="scientific">Kitasatospora indigofera</name>
    <dbReference type="NCBI Taxonomy" id="67307"/>
    <lineage>
        <taxon>Bacteria</taxon>
        <taxon>Bacillati</taxon>
        <taxon>Actinomycetota</taxon>
        <taxon>Actinomycetes</taxon>
        <taxon>Kitasatosporales</taxon>
        <taxon>Streptomycetaceae</taxon>
        <taxon>Kitasatospora</taxon>
    </lineage>
</organism>
<name>A0A919KZH6_9ACTN</name>
<dbReference type="SUPFAM" id="SSF52518">
    <property type="entry name" value="Thiamin diphosphate-binding fold (THDP-binding)"/>
    <property type="match status" value="1"/>
</dbReference>
<evidence type="ECO:0000313" key="6">
    <source>
        <dbReference type="Proteomes" id="UP000617734"/>
    </source>
</evidence>
<dbReference type="GO" id="GO:0016491">
    <property type="term" value="F:oxidoreductase activity"/>
    <property type="evidence" value="ECO:0007669"/>
    <property type="project" value="UniProtKB-KW"/>
</dbReference>
<dbReference type="PANTHER" id="PTHR43257:SF2">
    <property type="entry name" value="PYRUVATE DEHYDROGENASE E1 COMPONENT SUBUNIT BETA"/>
    <property type="match status" value="1"/>
</dbReference>
<dbReference type="InterPro" id="IPR033248">
    <property type="entry name" value="Transketolase_C"/>
</dbReference>
<dbReference type="PANTHER" id="PTHR43257">
    <property type="entry name" value="PYRUVATE DEHYDROGENASE E1 COMPONENT BETA SUBUNIT"/>
    <property type="match status" value="1"/>
</dbReference>
<dbReference type="Gene3D" id="3.40.50.920">
    <property type="match status" value="1"/>
</dbReference>
<evidence type="ECO:0000313" key="5">
    <source>
        <dbReference type="EMBL" id="GHH77844.1"/>
    </source>
</evidence>
<gene>
    <name evidence="5" type="primary">pdhB</name>
    <name evidence="5" type="ORF">GCM10018781_52150</name>
</gene>
<dbReference type="Pfam" id="PF02779">
    <property type="entry name" value="Transket_pyr"/>
    <property type="match status" value="1"/>
</dbReference>
<dbReference type="Proteomes" id="UP000617734">
    <property type="component" value="Unassembled WGS sequence"/>
</dbReference>
<proteinExistence type="predicted"/>
<dbReference type="InterPro" id="IPR005475">
    <property type="entry name" value="Transketolase-like_Pyr-bd"/>
</dbReference>
<accession>A0A919KZH6</accession>
<keyword evidence="6" id="KW-1185">Reference proteome</keyword>
<comment type="caution">
    <text evidence="5">The sequence shown here is derived from an EMBL/GenBank/DDBJ whole genome shotgun (WGS) entry which is preliminary data.</text>
</comment>
<dbReference type="EMBL" id="BNBO01000034">
    <property type="protein sequence ID" value="GHH77844.1"/>
    <property type="molecule type" value="Genomic_DNA"/>
</dbReference>